<name>A0A2I2LD86_9FLAO</name>
<dbReference type="Proteomes" id="UP000490060">
    <property type="component" value="Unassembled WGS sequence"/>
</dbReference>
<evidence type="ECO:0000313" key="4">
    <source>
        <dbReference type="Proteomes" id="UP000490060"/>
    </source>
</evidence>
<dbReference type="SUPFAM" id="SSF74853">
    <property type="entry name" value="Lamin A/C globular tail domain"/>
    <property type="match status" value="1"/>
</dbReference>
<evidence type="ECO:0000313" key="3">
    <source>
        <dbReference type="EMBL" id="SOS58195.1"/>
    </source>
</evidence>
<gene>
    <name evidence="3" type="ORF">TNO010_110171</name>
</gene>
<dbReference type="InterPro" id="IPR043744">
    <property type="entry name" value="DUF5689"/>
</dbReference>
<dbReference type="Pfam" id="PF00932">
    <property type="entry name" value="LTD"/>
    <property type="match status" value="1"/>
</dbReference>
<accession>A0A2I2LD86</accession>
<feature type="domain" description="LTD" evidence="2">
    <location>
        <begin position="483"/>
        <end position="626"/>
    </location>
</feature>
<dbReference type="AlphaFoldDB" id="A0A2I2LD86"/>
<dbReference type="PROSITE" id="PS51841">
    <property type="entry name" value="LTD"/>
    <property type="match status" value="1"/>
</dbReference>
<evidence type="ECO:0000259" key="2">
    <source>
        <dbReference type="PROSITE" id="PS51841"/>
    </source>
</evidence>
<reference evidence="3 4" key="1">
    <citation type="submission" date="2017-11" db="EMBL/GenBank/DDBJ databases">
        <authorList>
            <person name="Duchaud E."/>
        </authorList>
    </citation>
    <scope>NUCLEOTIDE SEQUENCE [LARGE SCALE GENOMIC DNA]</scope>
    <source>
        <strain evidence="3 4">TNO010</strain>
    </source>
</reference>
<dbReference type="Pfam" id="PF18942">
    <property type="entry name" value="DUF5689"/>
    <property type="match status" value="2"/>
</dbReference>
<organism evidence="3 4">
    <name type="scientific">Tenacibaculum finnmarkense genomovar ulcerans</name>
    <dbReference type="NCBI Taxonomy" id="2781388"/>
    <lineage>
        <taxon>Bacteria</taxon>
        <taxon>Pseudomonadati</taxon>
        <taxon>Bacteroidota</taxon>
        <taxon>Flavobacteriia</taxon>
        <taxon>Flavobacteriales</taxon>
        <taxon>Flavobacteriaceae</taxon>
        <taxon>Tenacibaculum</taxon>
        <taxon>Tenacibaculum finnmarkense</taxon>
    </lineage>
</organism>
<dbReference type="InterPro" id="IPR001322">
    <property type="entry name" value="Lamin_tail_dom"/>
</dbReference>
<feature type="region of interest" description="Disordered" evidence="1">
    <location>
        <begin position="642"/>
        <end position="664"/>
    </location>
</feature>
<protein>
    <recommendedName>
        <fullName evidence="2">LTD domain-containing protein</fullName>
    </recommendedName>
</protein>
<proteinExistence type="predicted"/>
<sequence length="664" mass="72490">MKIVKLSILVFIIFIVVPFSSCVGDDEFSLPTLSAEKEYENLKSLTQIASLYQGSLVEIKEELTTSGYVVSSDRAGNFFKSIFIQDAPENPTIGFEMKINATNLHERYAVGRKIFIKLKGLFLSKSKDGSYQIGVRNSFGNGIDRIGVNDYVRFIDRGAEIAKITPVLLKINELNEKNQNILIKIEKVQAEIKGLKYAWPKAGSVDYSIDRTLISCDSLQKIIFRNSIFSDFKGLLIPDKKGSITGIFTMLESEKILTIRNTSDVNFTEEYGCFNNPTLADVATIKAFFKEEETVISDNLKLKISITSDATKGTISAKNAFAQDASAGISLNFTAIHNLNIGDQVEIAVGGLKLTNPNGVLTLNVENSNIISSQPGVLPTPEIITFEEALSGVYQSKLVKIEGVQFKDITKNYQGENILTTNCENELALLSVEKEAVFANNLVSTKKGAITGIITQNNGVKLYIRDELDVNFTETYGCTPVVIPPPINPAPTGDLFFSEYAEGSSNNKYIEIYNGTNTDIDLSNYTIELHINGSTDKPKILALSSLTNIILVKGGVLVIYNSRASDVIKNNGTSSSSVASFNGDDALILKNNDTVIDVIGLLGEDPGKGWAVAGIENATQNHTLIRKSSVVKGNITWDASAGTTTDNSQWEVKEQDDFSSVGKK</sequence>
<dbReference type="InterPro" id="IPR036415">
    <property type="entry name" value="Lamin_tail_dom_sf"/>
</dbReference>
<dbReference type="RefSeq" id="WP_172504767.1">
    <property type="nucleotide sequence ID" value="NZ_OENE01000003.1"/>
</dbReference>
<evidence type="ECO:0000256" key="1">
    <source>
        <dbReference type="SAM" id="MobiDB-lite"/>
    </source>
</evidence>
<dbReference type="EMBL" id="OENE01000003">
    <property type="protein sequence ID" value="SOS58195.1"/>
    <property type="molecule type" value="Genomic_DNA"/>
</dbReference>